<proteinExistence type="predicted"/>
<feature type="region of interest" description="Disordered" evidence="1">
    <location>
        <begin position="130"/>
        <end position="164"/>
    </location>
</feature>
<dbReference type="OrthoDB" id="3033367at2759"/>
<name>A0A9P5YWN6_9AGAR</name>
<reference evidence="3" key="1">
    <citation type="submission" date="2020-11" db="EMBL/GenBank/DDBJ databases">
        <authorList>
            <consortium name="DOE Joint Genome Institute"/>
            <person name="Ahrendt S."/>
            <person name="Riley R."/>
            <person name="Andreopoulos W."/>
            <person name="Labutti K."/>
            <person name="Pangilinan J."/>
            <person name="Ruiz-Duenas F.J."/>
            <person name="Barrasa J.M."/>
            <person name="Sanchez-Garcia M."/>
            <person name="Camarero S."/>
            <person name="Miyauchi S."/>
            <person name="Serrano A."/>
            <person name="Linde D."/>
            <person name="Babiker R."/>
            <person name="Drula E."/>
            <person name="Ayuso-Fernandez I."/>
            <person name="Pacheco R."/>
            <person name="Padilla G."/>
            <person name="Ferreira P."/>
            <person name="Barriuso J."/>
            <person name="Kellner H."/>
            <person name="Castanera R."/>
            <person name="Alfaro M."/>
            <person name="Ramirez L."/>
            <person name="Pisabarro A.G."/>
            <person name="Kuo A."/>
            <person name="Tritt A."/>
            <person name="Lipzen A."/>
            <person name="He G."/>
            <person name="Yan M."/>
            <person name="Ng V."/>
            <person name="Cullen D."/>
            <person name="Martin F."/>
            <person name="Rosso M.-N."/>
            <person name="Henrissat B."/>
            <person name="Hibbett D."/>
            <person name="Martinez A.T."/>
            <person name="Grigoriev I.V."/>
        </authorList>
    </citation>
    <scope>NUCLEOTIDE SEQUENCE</scope>
    <source>
        <strain evidence="3">CIRM-BRFM 674</strain>
    </source>
</reference>
<evidence type="ECO:0000256" key="2">
    <source>
        <dbReference type="SAM" id="Phobius"/>
    </source>
</evidence>
<protein>
    <submittedName>
        <fullName evidence="3">Uncharacterized protein</fullName>
    </submittedName>
</protein>
<feature type="compositionally biased region" description="Basic and acidic residues" evidence="1">
    <location>
        <begin position="140"/>
        <end position="164"/>
    </location>
</feature>
<dbReference type="AlphaFoldDB" id="A0A9P5YWN6"/>
<gene>
    <name evidence="3" type="ORF">BDN70DRAFT_995151</name>
</gene>
<comment type="caution">
    <text evidence="3">The sequence shown here is derived from an EMBL/GenBank/DDBJ whole genome shotgun (WGS) entry which is preliminary data.</text>
</comment>
<feature type="compositionally biased region" description="Low complexity" evidence="1">
    <location>
        <begin position="11"/>
        <end position="21"/>
    </location>
</feature>
<sequence>MTPRTHRSHRPQQPSGSSFYPQSPPPPSYTSCTSYDPRHQDGRATPAQEQTPLLPKRQNDDPPIDLRHKVFWLVVGALFFVILGYTIQTPLDSYYRQMTRETWKKEIRMHLREERKTREAWRLEQTTHEHWVEGAQAEKSQWEEDRRRRDEQDQRDREEHERRRSEIQWQGLNRGRCIRYGTREYTSILANVPLGFNAVEECANKEHWFNGRDVRPSSCEDPGTCGSVVGRWEIDFNEPDCRPSWNQIVNKGCWPYGSKKRRYDAELVNIGEWESWNEVCSSMSAQYGHVLLPAGQSRCTQCRGKKCGSGYWATWEMQDDSC</sequence>
<keyword evidence="2" id="KW-0472">Membrane</keyword>
<dbReference type="Proteomes" id="UP000807469">
    <property type="component" value="Unassembled WGS sequence"/>
</dbReference>
<feature type="region of interest" description="Disordered" evidence="1">
    <location>
        <begin position="1"/>
        <end position="61"/>
    </location>
</feature>
<organism evidence="3 4">
    <name type="scientific">Pholiota conissans</name>
    <dbReference type="NCBI Taxonomy" id="109636"/>
    <lineage>
        <taxon>Eukaryota</taxon>
        <taxon>Fungi</taxon>
        <taxon>Dikarya</taxon>
        <taxon>Basidiomycota</taxon>
        <taxon>Agaricomycotina</taxon>
        <taxon>Agaricomycetes</taxon>
        <taxon>Agaricomycetidae</taxon>
        <taxon>Agaricales</taxon>
        <taxon>Agaricineae</taxon>
        <taxon>Strophariaceae</taxon>
        <taxon>Pholiota</taxon>
    </lineage>
</organism>
<evidence type="ECO:0000256" key="1">
    <source>
        <dbReference type="SAM" id="MobiDB-lite"/>
    </source>
</evidence>
<feature type="compositionally biased region" description="Basic residues" evidence="1">
    <location>
        <begin position="1"/>
        <end position="10"/>
    </location>
</feature>
<feature type="transmembrane region" description="Helical" evidence="2">
    <location>
        <begin position="70"/>
        <end position="87"/>
    </location>
</feature>
<accession>A0A9P5YWN6</accession>
<keyword evidence="2" id="KW-0812">Transmembrane</keyword>
<dbReference type="EMBL" id="MU155270">
    <property type="protein sequence ID" value="KAF9477153.1"/>
    <property type="molecule type" value="Genomic_DNA"/>
</dbReference>
<evidence type="ECO:0000313" key="4">
    <source>
        <dbReference type="Proteomes" id="UP000807469"/>
    </source>
</evidence>
<keyword evidence="4" id="KW-1185">Reference proteome</keyword>
<keyword evidence="2" id="KW-1133">Transmembrane helix</keyword>
<evidence type="ECO:0000313" key="3">
    <source>
        <dbReference type="EMBL" id="KAF9477153.1"/>
    </source>
</evidence>